<proteinExistence type="predicted"/>
<feature type="region of interest" description="Disordered" evidence="5">
    <location>
        <begin position="316"/>
        <end position="341"/>
    </location>
</feature>
<dbReference type="SUPFAM" id="SSF46785">
    <property type="entry name" value="Winged helix' DNA-binding domain"/>
    <property type="match status" value="1"/>
</dbReference>
<dbReference type="InterPro" id="IPR011991">
    <property type="entry name" value="ArsR-like_HTH"/>
</dbReference>
<comment type="caution">
    <text evidence="7">The sequence shown here is derived from an EMBL/GenBank/DDBJ whole genome shotgun (WGS) entry which is preliminary data.</text>
</comment>
<evidence type="ECO:0000256" key="4">
    <source>
        <dbReference type="ARBA" id="ARBA00022837"/>
    </source>
</evidence>
<evidence type="ECO:0000259" key="6">
    <source>
        <dbReference type="Pfam" id="PF24034"/>
    </source>
</evidence>
<dbReference type="InterPro" id="IPR059100">
    <property type="entry name" value="TSP3_bac"/>
</dbReference>
<protein>
    <submittedName>
        <fullName evidence="7">Helix-turn-helix domain-containing protein</fullName>
    </submittedName>
</protein>
<dbReference type="Proteomes" id="UP001597052">
    <property type="component" value="Unassembled WGS sequence"/>
</dbReference>
<dbReference type="Pfam" id="PF24034">
    <property type="entry name" value="DUF7343"/>
    <property type="match status" value="1"/>
</dbReference>
<gene>
    <name evidence="7" type="ORF">ACFSBW_00735</name>
</gene>
<evidence type="ECO:0000313" key="8">
    <source>
        <dbReference type="Proteomes" id="UP001597052"/>
    </source>
</evidence>
<keyword evidence="2" id="KW-0964">Secreted</keyword>
<organism evidence="7 8">
    <name type="scientific">Halohasta litorea</name>
    <dbReference type="NCBI Taxonomy" id="869891"/>
    <lineage>
        <taxon>Archaea</taxon>
        <taxon>Methanobacteriati</taxon>
        <taxon>Methanobacteriota</taxon>
        <taxon>Stenosarchaea group</taxon>
        <taxon>Halobacteria</taxon>
        <taxon>Halobacteriales</taxon>
        <taxon>Haloferacaceae</taxon>
        <taxon>Halohasta</taxon>
    </lineage>
</organism>
<comment type="subcellular location">
    <subcellularLocation>
        <location evidence="1">Secreted</location>
    </subcellularLocation>
</comment>
<sequence length="341" mass="36762">MSPRGALPILVGLCVCLLTVSSIAAVTTAQQPELVVEQHGSGIALEDESTTYLWQYSTYSMSVTFSATSDEIHTVCLSQYDEDSVEQPLVCQWTAVDTEGSTTVTLTQSEWPEDISGEETLAIEIYTGRNTNGEPIEQVLQPVYIIEKDGDLDGNGLTNEREIELGTHPADADSDGDGLTDGIEVMLGTDPRDSATPYRIGVVTVGSLTAGAFGLLLVAGRLMMGLQALGVSTGRDGDEEPVSERAETPTFEAPIRDEERIRRLLSAHEGRLKQSQIVEATDWSKSKVSRLLSSMEDDGEITRVRLGRENLVCLRGHEPADVTPSWKDTDESGSPDGGTSP</sequence>
<evidence type="ECO:0000256" key="2">
    <source>
        <dbReference type="ARBA" id="ARBA00022525"/>
    </source>
</evidence>
<dbReference type="InterPro" id="IPR036388">
    <property type="entry name" value="WH-like_DNA-bd_sf"/>
</dbReference>
<evidence type="ECO:0000256" key="1">
    <source>
        <dbReference type="ARBA" id="ARBA00004613"/>
    </source>
</evidence>
<dbReference type="Gene3D" id="1.10.10.10">
    <property type="entry name" value="Winged helix-like DNA-binding domain superfamily/Winged helix DNA-binding domain"/>
    <property type="match status" value="1"/>
</dbReference>
<dbReference type="InterPro" id="IPR036390">
    <property type="entry name" value="WH_DNA-bd_sf"/>
</dbReference>
<dbReference type="InterPro" id="IPR055767">
    <property type="entry name" value="DUF7343"/>
</dbReference>
<name>A0ABD6D4L4_9EURY</name>
<dbReference type="Pfam" id="PF18884">
    <property type="entry name" value="TSP3_bac"/>
    <property type="match status" value="1"/>
</dbReference>
<evidence type="ECO:0000256" key="3">
    <source>
        <dbReference type="ARBA" id="ARBA00022729"/>
    </source>
</evidence>
<dbReference type="CDD" id="cd00090">
    <property type="entry name" value="HTH_ARSR"/>
    <property type="match status" value="1"/>
</dbReference>
<keyword evidence="8" id="KW-1185">Reference proteome</keyword>
<evidence type="ECO:0000256" key="5">
    <source>
        <dbReference type="SAM" id="MobiDB-lite"/>
    </source>
</evidence>
<keyword evidence="3" id="KW-0732">Signal</keyword>
<evidence type="ECO:0000313" key="7">
    <source>
        <dbReference type="EMBL" id="MFD1640400.1"/>
    </source>
</evidence>
<dbReference type="RefSeq" id="WP_256397404.1">
    <property type="nucleotide sequence ID" value="NZ_JANHDJ010000007.1"/>
</dbReference>
<keyword evidence="4" id="KW-0106">Calcium</keyword>
<dbReference type="EMBL" id="JBHUDM010000001">
    <property type="protein sequence ID" value="MFD1640400.1"/>
    <property type="molecule type" value="Genomic_DNA"/>
</dbReference>
<reference evidence="7 8" key="1">
    <citation type="journal article" date="2019" name="Int. J. Syst. Evol. Microbiol.">
        <title>The Global Catalogue of Microorganisms (GCM) 10K type strain sequencing project: providing services to taxonomists for standard genome sequencing and annotation.</title>
        <authorList>
            <consortium name="The Broad Institute Genomics Platform"/>
            <consortium name="The Broad Institute Genome Sequencing Center for Infectious Disease"/>
            <person name="Wu L."/>
            <person name="Ma J."/>
        </authorList>
    </citation>
    <scope>NUCLEOTIDE SEQUENCE [LARGE SCALE GENOMIC DNA]</scope>
    <source>
        <strain evidence="7 8">CGMCC 1.10593</strain>
    </source>
</reference>
<dbReference type="AlphaFoldDB" id="A0ABD6D4L4"/>
<accession>A0ABD6D4L4</accession>
<feature type="domain" description="DUF7343" evidence="6">
    <location>
        <begin position="256"/>
        <end position="314"/>
    </location>
</feature>